<keyword evidence="1" id="KW-0472">Membrane</keyword>
<sequence length="183" mass="20952">MKHPEAKTDWKQELQQAAEQLRDPFRMRVTVALVMVAIMFFAISEPLHGRTKKTRRELQQLREKVKTAEEVMLLQDALEHVRPRILQGEGNEAVTGFFIDLFRDSGADLLQINAEAAQRLGPIYNVRVTLDLAGDFSQLNEALFLLESQPELIRVETLQINPAERSASQPTMQLSVRMLKEKE</sequence>
<dbReference type="InterPro" id="IPR014717">
    <property type="entry name" value="Transl_elong_EF1B/ribsomal_bS6"/>
</dbReference>
<dbReference type="Gene3D" id="3.30.70.60">
    <property type="match status" value="1"/>
</dbReference>
<dbReference type="EMBL" id="CP037423">
    <property type="protein sequence ID" value="QDV42863.1"/>
    <property type="molecule type" value="Genomic_DNA"/>
</dbReference>
<evidence type="ECO:0000256" key="1">
    <source>
        <dbReference type="SAM" id="Phobius"/>
    </source>
</evidence>
<keyword evidence="1" id="KW-1133">Transmembrane helix</keyword>
<dbReference type="InterPro" id="IPR034756">
    <property type="entry name" value="T2SSM_b"/>
</dbReference>
<proteinExistence type="predicted"/>
<reference evidence="2 3" key="1">
    <citation type="submission" date="2019-03" db="EMBL/GenBank/DDBJ databases">
        <title>Deep-cultivation of Planctomycetes and their phenomic and genomic characterization uncovers novel biology.</title>
        <authorList>
            <person name="Wiegand S."/>
            <person name="Jogler M."/>
            <person name="Boedeker C."/>
            <person name="Pinto D."/>
            <person name="Vollmers J."/>
            <person name="Rivas-Marin E."/>
            <person name="Kohn T."/>
            <person name="Peeters S.H."/>
            <person name="Heuer A."/>
            <person name="Rast P."/>
            <person name="Oberbeckmann S."/>
            <person name="Bunk B."/>
            <person name="Jeske O."/>
            <person name="Meyerdierks A."/>
            <person name="Storesund J.E."/>
            <person name="Kallscheuer N."/>
            <person name="Luecker S."/>
            <person name="Lage O.M."/>
            <person name="Pohl T."/>
            <person name="Merkel B.J."/>
            <person name="Hornburger P."/>
            <person name="Mueller R.-W."/>
            <person name="Bruemmer F."/>
            <person name="Labrenz M."/>
            <person name="Spormann A.M."/>
            <person name="Op den Camp H."/>
            <person name="Overmann J."/>
            <person name="Amann R."/>
            <person name="Jetten M.S.M."/>
            <person name="Mascher T."/>
            <person name="Medema M.H."/>
            <person name="Devos D.P."/>
            <person name="Kaster A.-K."/>
            <person name="Ovreas L."/>
            <person name="Rohde M."/>
            <person name="Galperin M.Y."/>
            <person name="Jogler C."/>
        </authorList>
    </citation>
    <scope>NUCLEOTIDE SEQUENCE [LARGE SCALE GENOMIC DNA]</scope>
    <source>
        <strain evidence="2 3">Enr13</strain>
    </source>
</reference>
<dbReference type="KEGG" id="snep:Enr13x_27140"/>
<accession>A0A518HPU4</accession>
<gene>
    <name evidence="2" type="ORF">Enr13x_27140</name>
</gene>
<dbReference type="OrthoDB" id="265353at2"/>
<dbReference type="Proteomes" id="UP000319004">
    <property type="component" value="Chromosome"/>
</dbReference>
<dbReference type="AlphaFoldDB" id="A0A518HPU4"/>
<name>A0A518HPU4_9BACT</name>
<evidence type="ECO:0000313" key="3">
    <source>
        <dbReference type="Proteomes" id="UP000319004"/>
    </source>
</evidence>
<keyword evidence="1" id="KW-0812">Transmembrane</keyword>
<feature type="transmembrane region" description="Helical" evidence="1">
    <location>
        <begin position="29"/>
        <end position="47"/>
    </location>
</feature>
<evidence type="ECO:0000313" key="2">
    <source>
        <dbReference type="EMBL" id="QDV42863.1"/>
    </source>
</evidence>
<dbReference type="Pfam" id="PF10741">
    <property type="entry name" value="T2SSM_b"/>
    <property type="match status" value="1"/>
</dbReference>
<dbReference type="RefSeq" id="WP_145386570.1">
    <property type="nucleotide sequence ID" value="NZ_CP037423.1"/>
</dbReference>
<organism evidence="2 3">
    <name type="scientific">Stieleria neptunia</name>
    <dbReference type="NCBI Taxonomy" id="2527979"/>
    <lineage>
        <taxon>Bacteria</taxon>
        <taxon>Pseudomonadati</taxon>
        <taxon>Planctomycetota</taxon>
        <taxon>Planctomycetia</taxon>
        <taxon>Pirellulales</taxon>
        <taxon>Pirellulaceae</taxon>
        <taxon>Stieleria</taxon>
    </lineage>
</organism>
<keyword evidence="3" id="KW-1185">Reference proteome</keyword>
<protein>
    <submittedName>
        <fullName evidence="2">General secretion pathway protein M</fullName>
    </submittedName>
</protein>